<gene>
    <name evidence="1" type="ORF">BH720_016210</name>
</gene>
<accession>A0ACD5H054</accession>
<dbReference type="EMBL" id="CP182909">
    <property type="protein sequence ID" value="XPM66665.1"/>
    <property type="molecule type" value="Genomic_DNA"/>
</dbReference>
<protein>
    <submittedName>
        <fullName evidence="1">Uncharacterized protein</fullName>
    </submittedName>
</protein>
<reference evidence="1 2" key="1">
    <citation type="journal article" date="2016" name="Genome Announc.">
        <title>Draft Genome Sequence of the Thermotolerant Cyanobacterium Desertifilum sp. IPPAS B-1220.</title>
        <authorList>
            <person name="Mironov K.S."/>
            <person name="Sinetova M.A."/>
            <person name="Bolatkhan K."/>
            <person name="Zayadan B.K."/>
            <person name="Ustinova V.V."/>
            <person name="Kupriyanova E.V."/>
            <person name="Skrypnik A.N."/>
            <person name="Gogoleva N.E."/>
            <person name="Gogolev Y.V."/>
            <person name="Los D.A."/>
        </authorList>
    </citation>
    <scope>NUCLEOTIDE SEQUENCE [LARGE SCALE GENOMIC DNA]</scope>
    <source>
        <strain evidence="1 2">IPPAS B-1220</strain>
    </source>
</reference>
<organism evidence="1 2">
    <name type="scientific">Desertifilum tharense IPPAS B-1220</name>
    <dbReference type="NCBI Taxonomy" id="1781255"/>
    <lineage>
        <taxon>Bacteria</taxon>
        <taxon>Bacillati</taxon>
        <taxon>Cyanobacteriota</taxon>
        <taxon>Cyanophyceae</taxon>
        <taxon>Desertifilales</taxon>
        <taxon>Desertifilaceae</taxon>
        <taxon>Desertifilum</taxon>
    </lineage>
</organism>
<name>A0ACD5H054_9CYAN</name>
<evidence type="ECO:0000313" key="1">
    <source>
        <dbReference type="EMBL" id="XPM66665.1"/>
    </source>
</evidence>
<proteinExistence type="predicted"/>
<keyword evidence="2" id="KW-1185">Reference proteome</keyword>
<dbReference type="Proteomes" id="UP000095472">
    <property type="component" value="Chromosome"/>
</dbReference>
<sequence length="84" mass="9404">MKNLLNLLGDLNPQLFREAKGKLTFRQIALTLTCSLVVQLLFLLNYWGKLPSPFQTENPYCTGERSSISISIASACPMRLATRS</sequence>
<evidence type="ECO:0000313" key="2">
    <source>
        <dbReference type="Proteomes" id="UP000095472"/>
    </source>
</evidence>